<protein>
    <submittedName>
        <fullName evidence="1">DUF1450 domain-containing protein</fullName>
    </submittedName>
</protein>
<dbReference type="Pfam" id="PF07293">
    <property type="entry name" value="DUF1450"/>
    <property type="match status" value="1"/>
</dbReference>
<organism evidence="1 2">
    <name type="scientific">Pallidibacillus thermolactis</name>
    <dbReference type="NCBI Taxonomy" id="251051"/>
    <lineage>
        <taxon>Bacteria</taxon>
        <taxon>Bacillati</taxon>
        <taxon>Bacillota</taxon>
        <taxon>Bacilli</taxon>
        <taxon>Bacillales</taxon>
        <taxon>Bacillaceae</taxon>
        <taxon>Pallidibacillus</taxon>
    </lineage>
</organism>
<evidence type="ECO:0000313" key="2">
    <source>
        <dbReference type="Proteomes" id="UP001208656"/>
    </source>
</evidence>
<dbReference type="InterPro" id="IPR009910">
    <property type="entry name" value="DUF1450"/>
</dbReference>
<gene>
    <name evidence="1" type="ORF">OEV82_03265</name>
</gene>
<dbReference type="EMBL" id="JAOUSE010000005">
    <property type="protein sequence ID" value="MCU9593475.1"/>
    <property type="molecule type" value="Genomic_DNA"/>
</dbReference>
<keyword evidence="2" id="KW-1185">Reference proteome</keyword>
<dbReference type="RefSeq" id="WP_263061009.1">
    <property type="nucleotide sequence ID" value="NZ_JAOUSE010000005.1"/>
</dbReference>
<evidence type="ECO:0000313" key="1">
    <source>
        <dbReference type="EMBL" id="MCU9593475.1"/>
    </source>
</evidence>
<dbReference type="Proteomes" id="UP001208656">
    <property type="component" value="Unassembled WGS sequence"/>
</dbReference>
<name>A0ABT2WCS7_9BACI</name>
<comment type="caution">
    <text evidence="1">The sequence shown here is derived from an EMBL/GenBank/DDBJ whole genome shotgun (WGS) entry which is preliminary data.</text>
</comment>
<reference evidence="1 2" key="1">
    <citation type="submission" date="2022-10" db="EMBL/GenBank/DDBJ databases">
        <title>Description of Fervidibacillus gen. nov. in the family Fervidibacillaceae fam. nov. with two species, Fervidibacillus albus sp. nov., and Fervidibacillus halotolerans sp. nov., isolated from tidal flat sediments.</title>
        <authorList>
            <person name="Kwon K.K."/>
            <person name="Yang S.-H."/>
        </authorList>
    </citation>
    <scope>NUCLEOTIDE SEQUENCE [LARGE SCALE GENOMIC DNA]</scope>
    <source>
        <strain evidence="1 2">DSM 23332</strain>
    </source>
</reference>
<sequence length="85" mass="9963">MGLFSIRKKTAKLQVCTNNLNLFFDDEMIEELEEIIDEKGIITKEMDCLDYCEECTCQPHALLNKKYIYAEKPEELLNIIKENIS</sequence>
<proteinExistence type="predicted"/>
<accession>A0ABT2WCS7</accession>